<keyword evidence="3 4" id="KW-0413">Isomerase</keyword>
<proteinExistence type="inferred from homology"/>
<comment type="catalytic activity">
    <reaction evidence="3">
        <text>dTDP-4-dehydro-6-deoxy-alpha-D-glucose = dTDP-4-dehydro-beta-L-rhamnose</text>
        <dbReference type="Rhea" id="RHEA:16969"/>
        <dbReference type="ChEBI" id="CHEBI:57649"/>
        <dbReference type="ChEBI" id="CHEBI:62830"/>
        <dbReference type="EC" id="5.1.3.13"/>
    </reaction>
</comment>
<gene>
    <name evidence="4" type="primary">rmlC</name>
    <name evidence="4" type="ORF">ELLFYP34_01034</name>
</gene>
<evidence type="ECO:0000256" key="3">
    <source>
        <dbReference type="RuleBase" id="RU364069"/>
    </source>
</evidence>
<comment type="subunit">
    <text evidence="3">Homodimer.</text>
</comment>
<evidence type="ECO:0000313" key="4">
    <source>
        <dbReference type="EMBL" id="VYU73057.1"/>
    </source>
</evidence>
<feature type="site" description="Participates in a stacking interaction with the thymidine ring of dTDP-4-oxo-6-deoxyglucose" evidence="2">
    <location>
        <position position="139"/>
    </location>
</feature>
<dbReference type="EMBL" id="CACRTR010000023">
    <property type="protein sequence ID" value="VYU73057.1"/>
    <property type="molecule type" value="Genomic_DNA"/>
</dbReference>
<dbReference type="NCBIfam" id="TIGR01221">
    <property type="entry name" value="rmlC"/>
    <property type="match status" value="1"/>
</dbReference>
<dbReference type="GO" id="GO:0000271">
    <property type="term" value="P:polysaccharide biosynthetic process"/>
    <property type="evidence" value="ECO:0007669"/>
    <property type="project" value="TreeGrafter"/>
</dbReference>
<dbReference type="InterPro" id="IPR011051">
    <property type="entry name" value="RmlC_Cupin_sf"/>
</dbReference>
<dbReference type="EC" id="5.1.3.13" evidence="3"/>
<dbReference type="Gene3D" id="2.60.120.10">
    <property type="entry name" value="Jelly Rolls"/>
    <property type="match status" value="1"/>
</dbReference>
<dbReference type="PANTHER" id="PTHR21047:SF2">
    <property type="entry name" value="THYMIDINE DIPHOSPHO-4-KETO-RHAMNOSE 3,5-EPIMERASE"/>
    <property type="match status" value="1"/>
</dbReference>
<dbReference type="PANTHER" id="PTHR21047">
    <property type="entry name" value="DTDP-6-DEOXY-D-GLUCOSE-3,5 EPIMERASE"/>
    <property type="match status" value="1"/>
</dbReference>
<dbReference type="UniPathway" id="UPA00124"/>
<name>A0A6N3H7L3_EUBLI</name>
<accession>A0A6N3H7L3</accession>
<feature type="active site" description="Proton acceptor" evidence="1">
    <location>
        <position position="64"/>
    </location>
</feature>
<comment type="similarity">
    <text evidence="3">Belongs to the dTDP-4-dehydrorhamnose 3,5-epimerase family.</text>
</comment>
<evidence type="ECO:0000256" key="2">
    <source>
        <dbReference type="PIRSR" id="PIRSR600888-3"/>
    </source>
</evidence>
<comment type="pathway">
    <text evidence="3">Carbohydrate biosynthesis; dTDP-L-rhamnose biosynthesis.</text>
</comment>
<sequence length="189" mass="22123">MQQFSFETTPIRDLMIIHPFYMEDERGFFLKSFEKEIFWQNGIKTEIFEDFESYSIKGVLRGLHFQTEKPQAKLVRALTGTIYDVAVDLRKTSKTFGKWHAEILSVDNHKAFFIPKGFAHGFLVLSDNALVSYKCEGAFSKETDTGIVWNDPELKIDWPTNQVDEIIVSEKDRRLQTFSHFKEKRNLDN</sequence>
<dbReference type="GO" id="GO:0019305">
    <property type="term" value="P:dTDP-rhamnose biosynthetic process"/>
    <property type="evidence" value="ECO:0007669"/>
    <property type="project" value="UniProtKB-UniRule"/>
</dbReference>
<dbReference type="Pfam" id="PF00908">
    <property type="entry name" value="dTDP_sugar_isom"/>
    <property type="match status" value="1"/>
</dbReference>
<dbReference type="GO" id="GO:0005829">
    <property type="term" value="C:cytosol"/>
    <property type="evidence" value="ECO:0007669"/>
    <property type="project" value="TreeGrafter"/>
</dbReference>
<organism evidence="4">
    <name type="scientific">Eubacterium limosum</name>
    <dbReference type="NCBI Taxonomy" id="1736"/>
    <lineage>
        <taxon>Bacteria</taxon>
        <taxon>Bacillati</taxon>
        <taxon>Bacillota</taxon>
        <taxon>Clostridia</taxon>
        <taxon>Eubacteriales</taxon>
        <taxon>Eubacteriaceae</taxon>
        <taxon>Eubacterium</taxon>
    </lineage>
</organism>
<dbReference type="GO" id="GO:0008830">
    <property type="term" value="F:dTDP-4-dehydrorhamnose 3,5-epimerase activity"/>
    <property type="evidence" value="ECO:0007669"/>
    <property type="project" value="UniProtKB-UniRule"/>
</dbReference>
<protein>
    <recommendedName>
        <fullName evidence="3">dTDP-4-dehydrorhamnose 3,5-epimerase</fullName>
        <ecNumber evidence="3">5.1.3.13</ecNumber>
    </recommendedName>
    <alternativeName>
        <fullName evidence="3">Thymidine diphospho-4-keto-rhamnose 3,5-epimerase</fullName>
    </alternativeName>
</protein>
<dbReference type="AlphaFoldDB" id="A0A6N3H7L3"/>
<dbReference type="CDD" id="cd00438">
    <property type="entry name" value="cupin_RmlC"/>
    <property type="match status" value="1"/>
</dbReference>
<dbReference type="InterPro" id="IPR000888">
    <property type="entry name" value="RmlC-like"/>
</dbReference>
<feature type="active site" description="Proton donor" evidence="1">
    <location>
        <position position="133"/>
    </location>
</feature>
<reference evidence="4" key="1">
    <citation type="submission" date="2019-11" db="EMBL/GenBank/DDBJ databases">
        <authorList>
            <person name="Feng L."/>
        </authorList>
    </citation>
    <scope>NUCLEOTIDE SEQUENCE</scope>
    <source>
        <strain evidence="4">ElimosumLFYP34</strain>
    </source>
</reference>
<comment type="function">
    <text evidence="3">Catalyzes the epimerization of the C3' and C5'positions of dTDP-6-deoxy-D-xylo-4-hexulose, forming dTDP-6-deoxy-L-lyxo-4-hexulose.</text>
</comment>
<dbReference type="SUPFAM" id="SSF51182">
    <property type="entry name" value="RmlC-like cupins"/>
    <property type="match status" value="1"/>
</dbReference>
<evidence type="ECO:0000256" key="1">
    <source>
        <dbReference type="PIRSR" id="PIRSR600888-1"/>
    </source>
</evidence>
<dbReference type="InterPro" id="IPR014710">
    <property type="entry name" value="RmlC-like_jellyroll"/>
</dbReference>